<evidence type="ECO:0000256" key="5">
    <source>
        <dbReference type="ARBA" id="ARBA00023002"/>
    </source>
</evidence>
<dbReference type="Pfam" id="PF08031">
    <property type="entry name" value="BBE"/>
    <property type="match status" value="1"/>
</dbReference>
<dbReference type="AlphaFoldDB" id="A0A5P2DJ63"/>
<dbReference type="Proteomes" id="UP000324101">
    <property type="component" value="Chromosome"/>
</dbReference>
<dbReference type="InterPro" id="IPR050416">
    <property type="entry name" value="FAD-linked_Oxidoreductase"/>
</dbReference>
<sequence>MPHPDRRGFLAASAVVVGAGTAGTLTTAPASAATAPGAAGPKILPSDARYPSLRTGINRRYAADPEHVKMVRSARDAEDALREAIARRKRISVRSGGHCLADFTCNPEVEVLLDFSEMTGVGYDERRRAFHVEPGAHLMAVYEALYKGWGVTLPGGVCHSVGAGGHISGGGYGLLSRDFGLVVDHLYAVEVVVPGAGGRPRTIVATREADDPHRELWWAHTGGGGGNFGLVTRYWFRTPGTGHAPPERQLPVPPATLHACAIDLSWDELTEDRFVRLLRNYGSWHERNSGPGSPGRHLSTLFNANARRFGSLAHYAQSSSRATLDAYLAALLDGTGLTPRPVDRPSGELAAMPNLFTPRELPWLDAARMVGSPNPVWANPLARVGLKSAYHRRGFTLHQLQAAYRHLSRTDNPDTSLVLLSFGGAINAHGEADTAAAQRDSVFKVLYQSIWSAPQDDEPETNRLRAFYGDVYAETGGVPATGGVTDGCYINYPDTDLADPAVNTSGIPWHELFYKGNYERLRAVKRRYDPHAVLRHKLSVAP</sequence>
<feature type="domain" description="FAD-binding PCMH-type" evidence="6">
    <location>
        <begin position="61"/>
        <end position="241"/>
    </location>
</feature>
<dbReference type="InterPro" id="IPR006311">
    <property type="entry name" value="TAT_signal"/>
</dbReference>
<dbReference type="InterPro" id="IPR036318">
    <property type="entry name" value="FAD-bd_PCMH-like_sf"/>
</dbReference>
<evidence type="ECO:0000256" key="1">
    <source>
        <dbReference type="ARBA" id="ARBA00001974"/>
    </source>
</evidence>
<comment type="similarity">
    <text evidence="2">Belongs to the oxygen-dependent FAD-linked oxidoreductase family.</text>
</comment>
<keyword evidence="5" id="KW-0560">Oxidoreductase</keyword>
<dbReference type="InterPro" id="IPR016166">
    <property type="entry name" value="FAD-bd_PCMH"/>
</dbReference>
<dbReference type="InterPro" id="IPR016169">
    <property type="entry name" value="FAD-bd_PCMH_sub2"/>
</dbReference>
<organism evidence="7 8">
    <name type="scientific">Streptomyces venezuelae</name>
    <dbReference type="NCBI Taxonomy" id="54571"/>
    <lineage>
        <taxon>Bacteria</taxon>
        <taxon>Bacillati</taxon>
        <taxon>Actinomycetota</taxon>
        <taxon>Actinomycetes</taxon>
        <taxon>Kitasatosporales</taxon>
        <taxon>Streptomycetaceae</taxon>
        <taxon>Streptomyces</taxon>
    </lineage>
</organism>
<evidence type="ECO:0000313" key="7">
    <source>
        <dbReference type="EMBL" id="QES54218.1"/>
    </source>
</evidence>
<dbReference type="EMBL" id="CP029189">
    <property type="protein sequence ID" value="QES54218.1"/>
    <property type="molecule type" value="Genomic_DNA"/>
</dbReference>
<dbReference type="PROSITE" id="PS51318">
    <property type="entry name" value="TAT"/>
    <property type="match status" value="1"/>
</dbReference>
<evidence type="ECO:0000313" key="8">
    <source>
        <dbReference type="Proteomes" id="UP000324101"/>
    </source>
</evidence>
<dbReference type="PANTHER" id="PTHR42973:SF39">
    <property type="entry name" value="FAD-BINDING PCMH-TYPE DOMAIN-CONTAINING PROTEIN"/>
    <property type="match status" value="1"/>
</dbReference>
<dbReference type="Gene3D" id="3.40.462.20">
    <property type="match status" value="1"/>
</dbReference>
<reference evidence="7 8" key="1">
    <citation type="submission" date="2018-05" db="EMBL/GenBank/DDBJ databases">
        <title>Streptomyces venezuelae.</title>
        <authorList>
            <person name="Kim W."/>
            <person name="Lee N."/>
            <person name="Cho B.-K."/>
        </authorList>
    </citation>
    <scope>NUCLEOTIDE SEQUENCE [LARGE SCALE GENOMIC DNA]</scope>
    <source>
        <strain evidence="7 8">ATCC 21018</strain>
    </source>
</reference>
<accession>A0A5P2DJ63</accession>
<evidence type="ECO:0000256" key="2">
    <source>
        <dbReference type="ARBA" id="ARBA00005466"/>
    </source>
</evidence>
<evidence type="ECO:0000259" key="6">
    <source>
        <dbReference type="PROSITE" id="PS51387"/>
    </source>
</evidence>
<dbReference type="GO" id="GO:0071949">
    <property type="term" value="F:FAD binding"/>
    <property type="evidence" value="ECO:0007669"/>
    <property type="project" value="InterPro"/>
</dbReference>
<name>A0A5P2DJ63_STRVZ</name>
<keyword evidence="3" id="KW-0285">Flavoprotein</keyword>
<comment type="cofactor">
    <cofactor evidence="1">
        <name>FAD</name>
        <dbReference type="ChEBI" id="CHEBI:57692"/>
    </cofactor>
</comment>
<dbReference type="SUPFAM" id="SSF56176">
    <property type="entry name" value="FAD-binding/transporter-associated domain-like"/>
    <property type="match status" value="1"/>
</dbReference>
<gene>
    <name evidence="7" type="ORF">DEJ51_08165</name>
</gene>
<dbReference type="InterPro" id="IPR012951">
    <property type="entry name" value="BBE"/>
</dbReference>
<proteinExistence type="inferred from homology"/>
<dbReference type="Gene3D" id="3.30.465.10">
    <property type="match status" value="1"/>
</dbReference>
<protein>
    <submittedName>
        <fullName evidence="7">FAD-linked oxidase</fullName>
    </submittedName>
</protein>
<dbReference type="PROSITE" id="PS51387">
    <property type="entry name" value="FAD_PCMH"/>
    <property type="match status" value="1"/>
</dbReference>
<keyword evidence="4" id="KW-0274">FAD</keyword>
<dbReference type="PANTHER" id="PTHR42973">
    <property type="entry name" value="BINDING OXIDOREDUCTASE, PUTATIVE (AFU_ORTHOLOGUE AFUA_1G17690)-RELATED"/>
    <property type="match status" value="1"/>
</dbReference>
<dbReference type="OrthoDB" id="545125at2"/>
<dbReference type="InterPro" id="IPR006094">
    <property type="entry name" value="Oxid_FAD_bind_N"/>
</dbReference>
<dbReference type="Pfam" id="PF01565">
    <property type="entry name" value="FAD_binding_4"/>
    <property type="match status" value="1"/>
</dbReference>
<evidence type="ECO:0000256" key="3">
    <source>
        <dbReference type="ARBA" id="ARBA00022630"/>
    </source>
</evidence>
<dbReference type="GO" id="GO:0016491">
    <property type="term" value="F:oxidoreductase activity"/>
    <property type="evidence" value="ECO:0007669"/>
    <property type="project" value="UniProtKB-KW"/>
</dbReference>
<dbReference type="RefSeq" id="WP_150256994.1">
    <property type="nucleotide sequence ID" value="NZ_CP029189.1"/>
</dbReference>
<evidence type="ECO:0000256" key="4">
    <source>
        <dbReference type="ARBA" id="ARBA00022827"/>
    </source>
</evidence>